<reference evidence="2" key="1">
    <citation type="submission" date="2022-11" db="UniProtKB">
        <authorList>
            <consortium name="WormBaseParasite"/>
        </authorList>
    </citation>
    <scope>IDENTIFICATION</scope>
</reference>
<organism evidence="1 2">
    <name type="scientific">Panagrolaimus sp. PS1159</name>
    <dbReference type="NCBI Taxonomy" id="55785"/>
    <lineage>
        <taxon>Eukaryota</taxon>
        <taxon>Metazoa</taxon>
        <taxon>Ecdysozoa</taxon>
        <taxon>Nematoda</taxon>
        <taxon>Chromadorea</taxon>
        <taxon>Rhabditida</taxon>
        <taxon>Tylenchina</taxon>
        <taxon>Panagrolaimomorpha</taxon>
        <taxon>Panagrolaimoidea</taxon>
        <taxon>Panagrolaimidae</taxon>
        <taxon>Panagrolaimus</taxon>
    </lineage>
</organism>
<sequence length="137" mass="16066">MSCNSITDWSKMPKMPLKNDLKLLHEANSFELLINSTASTPTYVNKWATLFQSNQIPITEVHILFCTIISNLKFPWFSIQDQQMMAFFQRQACLDIYQQHTYSTNEIKEGFEKLATYFNEQFAKYFVTQQINTNNSV</sequence>
<protein>
    <submittedName>
        <fullName evidence="2">Uncharacterized protein</fullName>
    </submittedName>
</protein>
<dbReference type="Proteomes" id="UP000887580">
    <property type="component" value="Unplaced"/>
</dbReference>
<evidence type="ECO:0000313" key="1">
    <source>
        <dbReference type="Proteomes" id="UP000887580"/>
    </source>
</evidence>
<dbReference type="WBParaSite" id="PS1159_v2.g11057.t1">
    <property type="protein sequence ID" value="PS1159_v2.g11057.t1"/>
    <property type="gene ID" value="PS1159_v2.g11057"/>
</dbReference>
<evidence type="ECO:0000313" key="2">
    <source>
        <dbReference type="WBParaSite" id="PS1159_v2.g11057.t1"/>
    </source>
</evidence>
<name>A0AC35EXS8_9BILA</name>
<accession>A0AC35EXS8</accession>
<proteinExistence type="predicted"/>